<dbReference type="Pfam" id="PF13855">
    <property type="entry name" value="LRR_8"/>
    <property type="match status" value="1"/>
</dbReference>
<dbReference type="AlphaFoldDB" id="A0A482V8J5"/>
<feature type="non-terminal residue" evidence="4">
    <location>
        <position position="1"/>
    </location>
</feature>
<dbReference type="Gene3D" id="3.80.10.10">
    <property type="entry name" value="Ribonuclease Inhibitor"/>
    <property type="match status" value="1"/>
</dbReference>
<dbReference type="PRINTS" id="PR00019">
    <property type="entry name" value="LEURICHRPT"/>
</dbReference>
<gene>
    <name evidence="4" type="ORF">BDFB_000287</name>
</gene>
<dbReference type="PANTHER" id="PTHR24366">
    <property type="entry name" value="IG(IMMUNOGLOBULIN) AND LRR(LEUCINE RICH REPEAT) DOMAINS"/>
    <property type="match status" value="1"/>
</dbReference>
<dbReference type="EMBL" id="QDEB01127418">
    <property type="protein sequence ID" value="RZB39548.1"/>
    <property type="molecule type" value="Genomic_DNA"/>
</dbReference>
<organism evidence="4 5">
    <name type="scientific">Asbolus verrucosus</name>
    <name type="common">Desert ironclad beetle</name>
    <dbReference type="NCBI Taxonomy" id="1661398"/>
    <lineage>
        <taxon>Eukaryota</taxon>
        <taxon>Metazoa</taxon>
        <taxon>Ecdysozoa</taxon>
        <taxon>Arthropoda</taxon>
        <taxon>Hexapoda</taxon>
        <taxon>Insecta</taxon>
        <taxon>Pterygota</taxon>
        <taxon>Neoptera</taxon>
        <taxon>Endopterygota</taxon>
        <taxon>Coleoptera</taxon>
        <taxon>Polyphaga</taxon>
        <taxon>Cucujiformia</taxon>
        <taxon>Tenebrionidae</taxon>
        <taxon>Pimeliinae</taxon>
        <taxon>Asbolus</taxon>
    </lineage>
</organism>
<keyword evidence="2" id="KW-0677">Repeat</keyword>
<evidence type="ECO:0000313" key="5">
    <source>
        <dbReference type="Proteomes" id="UP000292052"/>
    </source>
</evidence>
<keyword evidence="3" id="KW-1133">Transmembrane helix</keyword>
<evidence type="ECO:0000256" key="3">
    <source>
        <dbReference type="SAM" id="Phobius"/>
    </source>
</evidence>
<keyword evidence="3" id="KW-0812">Transmembrane</keyword>
<proteinExistence type="predicted"/>
<keyword evidence="3" id="KW-0472">Membrane</keyword>
<accession>A0A482V8J5</accession>
<dbReference type="InterPro" id="IPR003591">
    <property type="entry name" value="Leu-rich_rpt_typical-subtyp"/>
</dbReference>
<dbReference type="SUPFAM" id="SSF52058">
    <property type="entry name" value="L domain-like"/>
    <property type="match status" value="1"/>
</dbReference>
<dbReference type="InterPro" id="IPR001611">
    <property type="entry name" value="Leu-rich_rpt"/>
</dbReference>
<sequence length="348" mass="40117">IEIECPSQCKCDIFEKLKRATCTNRKLAGIESNLPQQTELLDLSYNQISHLDKHVFIIHMKAFEGLNKLKSLDLSYNAIQYILKNWLRNLKSLEELYLRGNSFSKFDDEPLFNSKTLKKLDLSNCRIAYLGQALSDLPNLEILDISGNYLINLNVATVAPLKNLNILNAKNNTFSCDEKLRNLTNYCVQNGIRFQDPCQRNVSESEKFQRIMNMVEPQDEKNSWIYDEEENVKNITATTEKCNDTRTDKNLLQEIVDLSPALSLLIPFIYGIAVGILIGCVVQIKSKKKTNSTESTYISFDDGDTHFRRRRNRFSRAFSSEDHQSLPLKEWKLSESTPVLFRKNQVNL</sequence>
<keyword evidence="5" id="KW-1185">Reference proteome</keyword>
<keyword evidence="1" id="KW-0433">Leucine-rich repeat</keyword>
<dbReference type="SMART" id="SM00369">
    <property type="entry name" value="LRR_TYP"/>
    <property type="match status" value="4"/>
</dbReference>
<reference evidence="4 5" key="1">
    <citation type="submission" date="2017-03" db="EMBL/GenBank/DDBJ databases">
        <title>Genome of the blue death feigning beetle - Asbolus verrucosus.</title>
        <authorList>
            <person name="Rider S.D."/>
        </authorList>
    </citation>
    <scope>NUCLEOTIDE SEQUENCE [LARGE SCALE GENOMIC DNA]</scope>
    <source>
        <strain evidence="4">Butters</strain>
        <tissue evidence="4">Head and leg muscle</tissue>
    </source>
</reference>
<dbReference type="InterPro" id="IPR032675">
    <property type="entry name" value="LRR_dom_sf"/>
</dbReference>
<evidence type="ECO:0000313" key="4">
    <source>
        <dbReference type="EMBL" id="RZB39548.1"/>
    </source>
</evidence>
<dbReference type="Proteomes" id="UP000292052">
    <property type="component" value="Unassembled WGS sequence"/>
</dbReference>
<protein>
    <submittedName>
        <fullName evidence="4">Toll-like receptor 4</fullName>
    </submittedName>
</protein>
<feature type="non-terminal residue" evidence="4">
    <location>
        <position position="348"/>
    </location>
</feature>
<evidence type="ECO:0000256" key="1">
    <source>
        <dbReference type="ARBA" id="ARBA00022614"/>
    </source>
</evidence>
<dbReference type="InterPro" id="IPR025875">
    <property type="entry name" value="Leu-rich_rpt_4"/>
</dbReference>
<dbReference type="PANTHER" id="PTHR24366:SF96">
    <property type="entry name" value="LEUCINE RICH REPEAT CONTAINING 53"/>
    <property type="match status" value="1"/>
</dbReference>
<dbReference type="Pfam" id="PF12799">
    <property type="entry name" value="LRR_4"/>
    <property type="match status" value="1"/>
</dbReference>
<keyword evidence="4" id="KW-0675">Receptor</keyword>
<evidence type="ECO:0000256" key="2">
    <source>
        <dbReference type="ARBA" id="ARBA00022737"/>
    </source>
</evidence>
<feature type="transmembrane region" description="Helical" evidence="3">
    <location>
        <begin position="261"/>
        <end position="282"/>
    </location>
</feature>
<comment type="caution">
    <text evidence="4">The sequence shown here is derived from an EMBL/GenBank/DDBJ whole genome shotgun (WGS) entry which is preliminary data.</text>
</comment>
<dbReference type="STRING" id="1661398.A0A482V8J5"/>
<name>A0A482V8J5_ASBVE</name>
<dbReference type="OrthoDB" id="4691307at2759"/>